<dbReference type="Proteomes" id="UP001606134">
    <property type="component" value="Unassembled WGS sequence"/>
</dbReference>
<name>A0ABW7HK40_9BURK</name>
<dbReference type="RefSeq" id="WP_394417228.1">
    <property type="nucleotide sequence ID" value="NZ_JBIGIC010000021.1"/>
</dbReference>
<evidence type="ECO:0000259" key="1">
    <source>
        <dbReference type="PROSITE" id="PS51184"/>
    </source>
</evidence>
<dbReference type="Gene3D" id="2.60.120.650">
    <property type="entry name" value="Cupin"/>
    <property type="match status" value="1"/>
</dbReference>
<accession>A0ABW7HK40</accession>
<feature type="domain" description="JmjC" evidence="1">
    <location>
        <begin position="104"/>
        <end position="262"/>
    </location>
</feature>
<dbReference type="Pfam" id="PF13621">
    <property type="entry name" value="Cupin_8"/>
    <property type="match status" value="1"/>
</dbReference>
<protein>
    <submittedName>
        <fullName evidence="2">Cupin-like domain-containing protein</fullName>
    </submittedName>
</protein>
<comment type="caution">
    <text evidence="2">The sequence shown here is derived from an EMBL/GenBank/DDBJ whole genome shotgun (WGS) entry which is preliminary data.</text>
</comment>
<dbReference type="PANTHER" id="PTHR12461:SF105">
    <property type="entry name" value="HYPOXIA-INDUCIBLE FACTOR 1-ALPHA INHIBITOR"/>
    <property type="match status" value="1"/>
</dbReference>
<dbReference type="EMBL" id="JBIGIC010000021">
    <property type="protein sequence ID" value="MFG6490292.1"/>
    <property type="molecule type" value="Genomic_DNA"/>
</dbReference>
<gene>
    <name evidence="2" type="ORF">ACG04R_26720</name>
</gene>
<proteinExistence type="predicted"/>
<dbReference type="SMART" id="SM00558">
    <property type="entry name" value="JmjC"/>
    <property type="match status" value="1"/>
</dbReference>
<evidence type="ECO:0000313" key="2">
    <source>
        <dbReference type="EMBL" id="MFG6490292.1"/>
    </source>
</evidence>
<dbReference type="PANTHER" id="PTHR12461">
    <property type="entry name" value="HYPOXIA-INDUCIBLE FACTOR 1 ALPHA INHIBITOR-RELATED"/>
    <property type="match status" value="1"/>
</dbReference>
<dbReference type="InterPro" id="IPR003347">
    <property type="entry name" value="JmjC_dom"/>
</dbReference>
<dbReference type="SUPFAM" id="SSF51197">
    <property type="entry name" value="Clavaminate synthase-like"/>
    <property type="match status" value="1"/>
</dbReference>
<reference evidence="2 3" key="1">
    <citation type="submission" date="2024-08" db="EMBL/GenBank/DDBJ databases">
        <authorList>
            <person name="Lu H."/>
        </authorList>
    </citation>
    <scope>NUCLEOTIDE SEQUENCE [LARGE SCALE GENOMIC DNA]</scope>
    <source>
        <strain evidence="2 3">BYS78W</strain>
    </source>
</reference>
<sequence length="327" mass="36684">MLEHRGLSAEALPTEVLQSTEPVLLRGLVRHWPLVQAAERSDADFCDYLRRFGPQTRLSLWRAGPEIGGRFFYNDDFTGFNFRHETHAFGALLDELLAGTPDALYLGSTEIDNAFPGLGHENALPALAGLRPHVSLWLGNRMQVAAHFDLPDNIACVVAGRRRFTLFPPDQVANLYIGPLDLTPAGQPISLVDQARPDLERFPRYAEALKHVQTFELLPGDALFIPSQWWHGVEALESVNALVNFWWRQSPAFMDTPLNTLMMALLSLRDLPPAQRDAWRVLFDHYIFDADDQTAAHIPPAARGVLAPMNDGSARQLRAALRNRLNR</sequence>
<dbReference type="PROSITE" id="PS51184">
    <property type="entry name" value="JMJC"/>
    <property type="match status" value="1"/>
</dbReference>
<dbReference type="InterPro" id="IPR041667">
    <property type="entry name" value="Cupin_8"/>
</dbReference>
<evidence type="ECO:0000313" key="3">
    <source>
        <dbReference type="Proteomes" id="UP001606134"/>
    </source>
</evidence>
<keyword evidence="3" id="KW-1185">Reference proteome</keyword>
<organism evidence="2 3">
    <name type="scientific">Pelomonas candidula</name>
    <dbReference type="NCBI Taxonomy" id="3299025"/>
    <lineage>
        <taxon>Bacteria</taxon>
        <taxon>Pseudomonadati</taxon>
        <taxon>Pseudomonadota</taxon>
        <taxon>Betaproteobacteria</taxon>
        <taxon>Burkholderiales</taxon>
        <taxon>Sphaerotilaceae</taxon>
        <taxon>Roseateles</taxon>
    </lineage>
</organism>